<keyword evidence="2" id="KW-1185">Reference proteome</keyword>
<evidence type="ECO:0000313" key="1">
    <source>
        <dbReference type="EMBL" id="GEB55485.1"/>
    </source>
</evidence>
<gene>
    <name evidence="1" type="ORF">SGA01_10900</name>
</gene>
<evidence type="ECO:0000313" key="2">
    <source>
        <dbReference type="Proteomes" id="UP000315226"/>
    </source>
</evidence>
<comment type="caution">
    <text evidence="1">The sequence shown here is derived from an EMBL/GenBank/DDBJ whole genome shotgun (WGS) entry which is preliminary data.</text>
</comment>
<organism evidence="1 2">
    <name type="scientific">Streptomyces gardneri</name>
    <dbReference type="NCBI Taxonomy" id="66892"/>
    <lineage>
        <taxon>Bacteria</taxon>
        <taxon>Bacillati</taxon>
        <taxon>Actinomycetota</taxon>
        <taxon>Actinomycetes</taxon>
        <taxon>Kitasatosporales</taxon>
        <taxon>Streptomycetaceae</taxon>
        <taxon>Streptomyces</taxon>
    </lineage>
</organism>
<sequence length="199" mass="21074">MGIAFSADGVRHSPTSTFTREPTLPIRIRPTALLLSAVLGVGGLTGCSAALDLLKDCEGTEGRVKELESLAILDSRPVGATSPVHYENVDAGCWADSGDVMVYADRTYAFPGTRAEVLRHYRTAAERDGWKAPSNPTPPPPGKPEGLCFSRTEGGESAQLDVYFLTAENLSFEEHEPGPELTSGSAYRLSVTSGGVCDG</sequence>
<name>A0A4Y3RCJ2_9ACTN</name>
<dbReference type="Proteomes" id="UP000315226">
    <property type="component" value="Unassembled WGS sequence"/>
</dbReference>
<dbReference type="EMBL" id="BJMN01000007">
    <property type="protein sequence ID" value="GEB55485.1"/>
    <property type="molecule type" value="Genomic_DNA"/>
</dbReference>
<protein>
    <recommendedName>
        <fullName evidence="3">Lipoprotein</fullName>
    </recommendedName>
</protein>
<dbReference type="AlphaFoldDB" id="A0A4Y3RCJ2"/>
<proteinExistence type="predicted"/>
<accession>A0A4Y3RCJ2</accession>
<reference evidence="1 2" key="1">
    <citation type="submission" date="2019-06" db="EMBL/GenBank/DDBJ databases">
        <title>Whole genome shotgun sequence of Streptomyces gardneri NBRC 12865.</title>
        <authorList>
            <person name="Hosoyama A."/>
            <person name="Uohara A."/>
            <person name="Ohji S."/>
            <person name="Ichikawa N."/>
        </authorList>
    </citation>
    <scope>NUCLEOTIDE SEQUENCE [LARGE SCALE GENOMIC DNA]</scope>
    <source>
        <strain evidence="1 2">NBRC 12865</strain>
    </source>
</reference>
<evidence type="ECO:0008006" key="3">
    <source>
        <dbReference type="Google" id="ProtNLM"/>
    </source>
</evidence>